<dbReference type="Proteomes" id="UP001153461">
    <property type="component" value="Unassembled WGS sequence"/>
</dbReference>
<organism evidence="1 2">
    <name type="scientific">Penicillium nalgiovense</name>
    <dbReference type="NCBI Taxonomy" id="60175"/>
    <lineage>
        <taxon>Eukaryota</taxon>
        <taxon>Fungi</taxon>
        <taxon>Dikarya</taxon>
        <taxon>Ascomycota</taxon>
        <taxon>Pezizomycotina</taxon>
        <taxon>Eurotiomycetes</taxon>
        <taxon>Eurotiomycetidae</taxon>
        <taxon>Eurotiales</taxon>
        <taxon>Aspergillaceae</taxon>
        <taxon>Penicillium</taxon>
    </lineage>
</organism>
<accession>A0A9W4MSQ8</accession>
<dbReference type="AlphaFoldDB" id="A0A9W4MSQ8"/>
<comment type="caution">
    <text evidence="1">The sequence shown here is derived from an EMBL/GenBank/DDBJ whole genome shotgun (WGS) entry which is preliminary data.</text>
</comment>
<proteinExistence type="predicted"/>
<gene>
    <name evidence="1" type="ORF">PNAL_LOCUS5100</name>
</gene>
<evidence type="ECO:0000313" key="2">
    <source>
        <dbReference type="Proteomes" id="UP001153461"/>
    </source>
</evidence>
<reference evidence="1" key="1">
    <citation type="submission" date="2021-07" db="EMBL/GenBank/DDBJ databases">
        <authorList>
            <person name="Branca A.L. A."/>
        </authorList>
    </citation>
    <scope>NUCLEOTIDE SEQUENCE</scope>
</reference>
<sequence>MAAIKSSASRLEWIVREIFLHGKVGSLKPCDLASISVVTIVVPSCSCAISCGWSVERGSVWRGDLVVRKTYVVWV</sequence>
<evidence type="ECO:0000313" key="1">
    <source>
        <dbReference type="EMBL" id="CAG8115278.1"/>
    </source>
</evidence>
<protein>
    <submittedName>
        <fullName evidence="1">Uncharacterized protein</fullName>
    </submittedName>
</protein>
<dbReference type="OrthoDB" id="426718at2759"/>
<dbReference type="EMBL" id="CAJVNV010000222">
    <property type="protein sequence ID" value="CAG8115278.1"/>
    <property type="molecule type" value="Genomic_DNA"/>
</dbReference>
<name>A0A9W4MSQ8_PENNA</name>